<evidence type="ECO:0000313" key="3">
    <source>
        <dbReference type="Proteomes" id="UP000185598"/>
    </source>
</evidence>
<evidence type="ECO:0000313" key="4">
    <source>
        <dbReference type="Proteomes" id="UP000544107"/>
    </source>
</evidence>
<accession>A0A1Q9AC00</accession>
<gene>
    <name evidence="2" type="ORF">BJF91_02370</name>
    <name evidence="1" type="ORF">GGQ71_004583</name>
</gene>
<dbReference type="AlphaFoldDB" id="A0A1Q9AC00"/>
<dbReference type="EMBL" id="JACIED010000007">
    <property type="protein sequence ID" value="MBB4010285.1"/>
    <property type="molecule type" value="Genomic_DNA"/>
</dbReference>
<dbReference type="Proteomes" id="UP000544107">
    <property type="component" value="Unassembled WGS sequence"/>
</dbReference>
<dbReference type="Proteomes" id="UP000185598">
    <property type="component" value="Unassembled WGS sequence"/>
</dbReference>
<organism evidence="2 3">
    <name type="scientific">Allorhizobium taibaishanense</name>
    <dbReference type="NCBI Taxonomy" id="887144"/>
    <lineage>
        <taxon>Bacteria</taxon>
        <taxon>Pseudomonadati</taxon>
        <taxon>Pseudomonadota</taxon>
        <taxon>Alphaproteobacteria</taxon>
        <taxon>Hyphomicrobiales</taxon>
        <taxon>Rhizobiaceae</taxon>
        <taxon>Rhizobium/Agrobacterium group</taxon>
        <taxon>Allorhizobium</taxon>
    </lineage>
</organism>
<evidence type="ECO:0000313" key="2">
    <source>
        <dbReference type="EMBL" id="OLP52391.1"/>
    </source>
</evidence>
<reference evidence="1 4" key="2">
    <citation type="submission" date="2020-08" db="EMBL/GenBank/DDBJ databases">
        <title>Genomic Encyclopedia of Type Strains, Phase IV (KMG-IV): sequencing the most valuable type-strain genomes for metagenomic binning, comparative biology and taxonomic classification.</title>
        <authorList>
            <person name="Goeker M."/>
        </authorList>
    </citation>
    <scope>NUCLEOTIDE SEQUENCE [LARGE SCALE GENOMIC DNA]</scope>
    <source>
        <strain evidence="1 4">DSM 100021</strain>
    </source>
</reference>
<evidence type="ECO:0000313" key="1">
    <source>
        <dbReference type="EMBL" id="MBB4010285.1"/>
    </source>
</evidence>
<proteinExistence type="predicted"/>
<comment type="caution">
    <text evidence="2">The sequence shown here is derived from an EMBL/GenBank/DDBJ whole genome shotgun (WGS) entry which is preliminary data.</text>
</comment>
<name>A0A1Q9AC00_9HYPH</name>
<keyword evidence="3" id="KW-1185">Reference proteome</keyword>
<reference evidence="2 3" key="1">
    <citation type="submission" date="2016-09" db="EMBL/GenBank/DDBJ databases">
        <title>Rhizobium oryziradicis sp. nov., isolated from the root of rice.</title>
        <authorList>
            <person name="Zhao J."/>
            <person name="Zhang X."/>
        </authorList>
    </citation>
    <scope>NUCLEOTIDE SEQUENCE [LARGE SCALE GENOMIC DNA]</scope>
    <source>
        <strain evidence="2 3">14971</strain>
    </source>
</reference>
<dbReference type="STRING" id="887144.BJF91_02370"/>
<dbReference type="RefSeq" id="WP_075612533.1">
    <property type="nucleotide sequence ID" value="NZ_JACIED010000007.1"/>
</dbReference>
<sequence>MSDDEKWLAAKSRYKAFREDRDSAYLLKIVMQQFQDTGRIGAHFGRLANQIMAAKNAGDDYTGIVALADYIDEPFDAEPSEFEDVAKQYWRFERLAHEYQSAIRLPILPDAIYLPGPQHYEEIVSPFGKHSNRVDQEDNELDAVFRFLAGRFKSHPHMVYWFAQFRDAAEPGESAYD</sequence>
<dbReference type="EMBL" id="MKIN01000014">
    <property type="protein sequence ID" value="OLP52391.1"/>
    <property type="molecule type" value="Genomic_DNA"/>
</dbReference>
<protein>
    <submittedName>
        <fullName evidence="2">Uncharacterized protein</fullName>
    </submittedName>
</protein>